<reference evidence="2" key="1">
    <citation type="submission" date="2020-05" db="EMBL/GenBank/DDBJ databases">
        <title>WGS assembly of Panicum virgatum.</title>
        <authorList>
            <person name="Lovell J.T."/>
            <person name="Jenkins J."/>
            <person name="Shu S."/>
            <person name="Juenger T.E."/>
            <person name="Schmutz J."/>
        </authorList>
    </citation>
    <scope>NUCLEOTIDE SEQUENCE</scope>
    <source>
        <strain evidence="2">AP13</strain>
    </source>
</reference>
<feature type="compositionally biased region" description="Pro residues" evidence="1">
    <location>
        <begin position="10"/>
        <end position="20"/>
    </location>
</feature>
<accession>A0A8T0RV12</accession>
<evidence type="ECO:0000256" key="1">
    <source>
        <dbReference type="SAM" id="MobiDB-lite"/>
    </source>
</evidence>
<feature type="region of interest" description="Disordered" evidence="1">
    <location>
        <begin position="7"/>
        <end position="33"/>
    </location>
</feature>
<dbReference type="AlphaFoldDB" id="A0A8T0RV12"/>
<evidence type="ECO:0000313" key="2">
    <source>
        <dbReference type="EMBL" id="KAG2588965.1"/>
    </source>
</evidence>
<dbReference type="EMBL" id="CM029046">
    <property type="protein sequence ID" value="KAG2588965.1"/>
    <property type="molecule type" value="Genomic_DNA"/>
</dbReference>
<proteinExistence type="predicted"/>
<organism evidence="2 3">
    <name type="scientific">Panicum virgatum</name>
    <name type="common">Blackwell switchgrass</name>
    <dbReference type="NCBI Taxonomy" id="38727"/>
    <lineage>
        <taxon>Eukaryota</taxon>
        <taxon>Viridiplantae</taxon>
        <taxon>Streptophyta</taxon>
        <taxon>Embryophyta</taxon>
        <taxon>Tracheophyta</taxon>
        <taxon>Spermatophyta</taxon>
        <taxon>Magnoliopsida</taxon>
        <taxon>Liliopsida</taxon>
        <taxon>Poales</taxon>
        <taxon>Poaceae</taxon>
        <taxon>PACMAD clade</taxon>
        <taxon>Panicoideae</taxon>
        <taxon>Panicodae</taxon>
        <taxon>Paniceae</taxon>
        <taxon>Panicinae</taxon>
        <taxon>Panicum</taxon>
        <taxon>Panicum sect. Hiantes</taxon>
    </lineage>
</organism>
<protein>
    <submittedName>
        <fullName evidence="2">Uncharacterized protein</fullName>
    </submittedName>
</protein>
<feature type="region of interest" description="Disordered" evidence="1">
    <location>
        <begin position="102"/>
        <end position="136"/>
    </location>
</feature>
<gene>
    <name evidence="2" type="ORF">PVAP13_5NG357500</name>
</gene>
<keyword evidence="3" id="KW-1185">Reference proteome</keyword>
<name>A0A8T0RV12_PANVG</name>
<evidence type="ECO:0000313" key="3">
    <source>
        <dbReference type="Proteomes" id="UP000823388"/>
    </source>
</evidence>
<sequence>MVSIYIMPSSPSPSPGPPHCLPRSLPSLDGDRSPLPPCLTHPFPFLNGDGARRCHPQSGRSMRGYKLATRTAAASPWVALLHHGAEMLAALPPAPQQAVATAPSLTSCGPAALTPPPQQTAPSVRNWRPAVLPPPP</sequence>
<comment type="caution">
    <text evidence="2">The sequence shown here is derived from an EMBL/GenBank/DDBJ whole genome shotgun (WGS) entry which is preliminary data.</text>
</comment>
<dbReference type="Proteomes" id="UP000823388">
    <property type="component" value="Chromosome 5N"/>
</dbReference>